<evidence type="ECO:0000256" key="4">
    <source>
        <dbReference type="SAM" id="Phobius"/>
    </source>
</evidence>
<feature type="compositionally biased region" description="Low complexity" evidence="3">
    <location>
        <begin position="1"/>
        <end position="20"/>
    </location>
</feature>
<dbReference type="GO" id="GO:0016787">
    <property type="term" value="F:hydrolase activity"/>
    <property type="evidence" value="ECO:0007669"/>
    <property type="project" value="UniProtKB-KW"/>
</dbReference>
<feature type="region of interest" description="Disordered" evidence="3">
    <location>
        <begin position="162"/>
        <end position="184"/>
    </location>
</feature>
<dbReference type="InterPro" id="IPR005754">
    <property type="entry name" value="Sortase"/>
</dbReference>
<feature type="active site" description="Proton donor/acceptor" evidence="2">
    <location>
        <position position="253"/>
    </location>
</feature>
<dbReference type="Pfam" id="PF04203">
    <property type="entry name" value="Sortase"/>
    <property type="match status" value="1"/>
</dbReference>
<protein>
    <submittedName>
        <fullName evidence="5">Sortase</fullName>
    </submittedName>
</protein>
<accession>A0A7Y0EY71</accession>
<feature type="transmembrane region" description="Helical" evidence="4">
    <location>
        <begin position="91"/>
        <end position="114"/>
    </location>
</feature>
<feature type="compositionally biased region" description="Polar residues" evidence="3">
    <location>
        <begin position="162"/>
        <end position="180"/>
    </location>
</feature>
<dbReference type="Gene3D" id="2.40.260.10">
    <property type="entry name" value="Sortase"/>
    <property type="match status" value="1"/>
</dbReference>
<reference evidence="5 6" key="1">
    <citation type="submission" date="2020-02" db="EMBL/GenBank/DDBJ databases">
        <title>Characterization of phylogenetic diversity of novel bifidobacterial species isolated in Czech ZOOs.</title>
        <authorList>
            <person name="Lugli G.A."/>
            <person name="Vera N.B."/>
            <person name="Ventura M."/>
        </authorList>
    </citation>
    <scope>NUCLEOTIDE SEQUENCE [LARGE SCALE GENOMIC DNA]</scope>
    <source>
        <strain evidence="5 6">DSM 109959</strain>
    </source>
</reference>
<keyword evidence="4" id="KW-0812">Transmembrane</keyword>
<name>A0A7Y0EY71_9BIFI</name>
<keyword evidence="4" id="KW-1133">Transmembrane helix</keyword>
<organism evidence="5 6">
    <name type="scientific">Bifidobacterium olomucense</name>
    <dbReference type="NCBI Taxonomy" id="2675324"/>
    <lineage>
        <taxon>Bacteria</taxon>
        <taxon>Bacillati</taxon>
        <taxon>Actinomycetota</taxon>
        <taxon>Actinomycetes</taxon>
        <taxon>Bifidobacteriales</taxon>
        <taxon>Bifidobacteriaceae</taxon>
        <taxon>Bifidobacterium</taxon>
    </lineage>
</organism>
<sequence>MTTAVASTSTSANSRNGASNEISETNQTDATIGEINNQKRAVNKASETGRATGEINDKTSESSTGTSEVGDTTNKPNKSGKPNNSRDKGSLLFSILSVVFLLIGLAIITTPFVMRAINEYRQNNTVQQAQSEVANWPYPQAENKLKAARAYNQKLAASGQTTIGEVQDPFTSNAGQSTTSDADDSLAAKDTEYQSLLDAGQGVMGSIRIPEIDVNLPIYHGTSDDALAVGAGHLYGTSLPVGGKSTHAVITGHRGLPGSLLFTRLDELKVGDSFYIDVMGETLGYKIDRISVIEPSDSSKLRITPGEDRVTLITCTPYGVNSHRLLVSAVRAEIPNEVPAPDEVHGLNTTWLALGGIAAAVLALVVVTVLLRRRRRGGCDVSLQARHAARRG</sequence>
<evidence type="ECO:0000256" key="1">
    <source>
        <dbReference type="ARBA" id="ARBA00022801"/>
    </source>
</evidence>
<evidence type="ECO:0000256" key="2">
    <source>
        <dbReference type="PIRSR" id="PIRSR605754-1"/>
    </source>
</evidence>
<comment type="caution">
    <text evidence="5">The sequence shown here is derived from an EMBL/GenBank/DDBJ whole genome shotgun (WGS) entry which is preliminary data.</text>
</comment>
<keyword evidence="6" id="KW-1185">Reference proteome</keyword>
<gene>
    <name evidence="5" type="ORF">G1C97_1553</name>
</gene>
<dbReference type="NCBIfam" id="NF033745">
    <property type="entry name" value="class_C_sortase"/>
    <property type="match status" value="1"/>
</dbReference>
<evidence type="ECO:0000256" key="3">
    <source>
        <dbReference type="SAM" id="MobiDB-lite"/>
    </source>
</evidence>
<dbReference type="CDD" id="cd05827">
    <property type="entry name" value="Sortase_C"/>
    <property type="match status" value="1"/>
</dbReference>
<keyword evidence="4" id="KW-0472">Membrane</keyword>
<feature type="active site" description="Acyl-thioester intermediate" evidence="2">
    <location>
        <position position="315"/>
    </location>
</feature>
<dbReference type="Proteomes" id="UP000543419">
    <property type="component" value="Unassembled WGS sequence"/>
</dbReference>
<dbReference type="SUPFAM" id="SSF63817">
    <property type="entry name" value="Sortase"/>
    <property type="match status" value="1"/>
</dbReference>
<dbReference type="AlphaFoldDB" id="A0A7Y0EY71"/>
<feature type="compositionally biased region" description="Polar residues" evidence="3">
    <location>
        <begin position="21"/>
        <end position="40"/>
    </location>
</feature>
<feature type="region of interest" description="Disordered" evidence="3">
    <location>
        <begin position="1"/>
        <end position="87"/>
    </location>
</feature>
<dbReference type="EMBL" id="JAAIIG010000006">
    <property type="protein sequence ID" value="NMM98601.1"/>
    <property type="molecule type" value="Genomic_DNA"/>
</dbReference>
<dbReference type="InterPro" id="IPR042002">
    <property type="entry name" value="Sortase_C"/>
</dbReference>
<proteinExistence type="predicted"/>
<evidence type="ECO:0000313" key="5">
    <source>
        <dbReference type="EMBL" id="NMM98601.1"/>
    </source>
</evidence>
<keyword evidence="1" id="KW-0378">Hydrolase</keyword>
<feature type="transmembrane region" description="Helical" evidence="4">
    <location>
        <begin position="351"/>
        <end position="371"/>
    </location>
</feature>
<dbReference type="RefSeq" id="WP_169241279.1">
    <property type="nucleotide sequence ID" value="NZ_JAAIIG010000006.1"/>
</dbReference>
<feature type="compositionally biased region" description="Low complexity" evidence="3">
    <location>
        <begin position="61"/>
        <end position="83"/>
    </location>
</feature>
<dbReference type="InterPro" id="IPR023365">
    <property type="entry name" value="Sortase_dom-sf"/>
</dbReference>
<dbReference type="NCBIfam" id="TIGR01076">
    <property type="entry name" value="sortase_fam"/>
    <property type="match status" value="1"/>
</dbReference>
<evidence type="ECO:0000313" key="6">
    <source>
        <dbReference type="Proteomes" id="UP000543419"/>
    </source>
</evidence>